<dbReference type="PANTHER" id="PTHR12800">
    <property type="entry name" value="CDC37-RELATED"/>
    <property type="match status" value="1"/>
</dbReference>
<feature type="region of interest" description="Disordered" evidence="7">
    <location>
        <begin position="349"/>
        <end position="376"/>
    </location>
</feature>
<evidence type="ECO:0000256" key="3">
    <source>
        <dbReference type="ARBA" id="ARBA00022490"/>
    </source>
</evidence>
<dbReference type="GO" id="GO:0051087">
    <property type="term" value="F:protein-folding chaperone binding"/>
    <property type="evidence" value="ECO:0007669"/>
    <property type="project" value="TreeGrafter"/>
</dbReference>
<dbReference type="GO" id="GO:0005737">
    <property type="term" value="C:cytoplasm"/>
    <property type="evidence" value="ECO:0007669"/>
    <property type="project" value="UniProtKB-SubCell"/>
</dbReference>
<dbReference type="PANTHER" id="PTHR12800:SF4">
    <property type="entry name" value="HSP90 CO-CHAPERONE CDC37"/>
    <property type="match status" value="1"/>
</dbReference>
<dbReference type="Pfam" id="PF08565">
    <property type="entry name" value="CDC37_M"/>
    <property type="match status" value="1"/>
</dbReference>
<dbReference type="GO" id="GO:0031072">
    <property type="term" value="F:heat shock protein binding"/>
    <property type="evidence" value="ECO:0007669"/>
    <property type="project" value="TreeGrafter"/>
</dbReference>
<dbReference type="SUPFAM" id="SSF101391">
    <property type="entry name" value="Hsp90 co-chaperone CDC37"/>
    <property type="match status" value="1"/>
</dbReference>
<dbReference type="SMART" id="SM01070">
    <property type="entry name" value="CDC37_M"/>
    <property type="match status" value="1"/>
</dbReference>
<feature type="domain" description="Cdc37 Hsp90 binding" evidence="9">
    <location>
        <begin position="122"/>
        <end position="285"/>
    </location>
</feature>
<reference evidence="11" key="1">
    <citation type="journal article" date="2023" name="Mol. Biol. Evol.">
        <title>Third-Generation Sequencing Reveals the Adaptive Role of the Epigenome in Three Deep-Sea Polychaetes.</title>
        <authorList>
            <person name="Perez M."/>
            <person name="Aroh O."/>
            <person name="Sun Y."/>
            <person name="Lan Y."/>
            <person name="Juniper S.K."/>
            <person name="Young C.R."/>
            <person name="Angers B."/>
            <person name="Qian P.Y."/>
        </authorList>
    </citation>
    <scope>NUCLEOTIDE SEQUENCE</scope>
    <source>
        <strain evidence="11">P08H-3</strain>
    </source>
</reference>
<dbReference type="Pfam" id="PF08564">
    <property type="entry name" value="CDC37_C"/>
    <property type="match status" value="1"/>
</dbReference>
<dbReference type="GO" id="GO:0051082">
    <property type="term" value="F:unfolded protein binding"/>
    <property type="evidence" value="ECO:0007669"/>
    <property type="project" value="TreeGrafter"/>
</dbReference>
<accession>A0AAD9JV53</accession>
<evidence type="ECO:0000256" key="6">
    <source>
        <dbReference type="SAM" id="Coils"/>
    </source>
</evidence>
<feature type="domain" description="Cdc37 N-terminal" evidence="10">
    <location>
        <begin position="4"/>
        <end position="129"/>
    </location>
</feature>
<proteinExistence type="inferred from homology"/>
<sequence>MARPIDYSVWDHIEISDDEDDTHPNIDTPSLFRWRHQARVDRMEQNKKAKEEFQKEYSGYQQKANEVKRKLKEAEEKAAVEELSKLKLELSDIEKQEIEWKKKEEELNMKEKSTPWNVDTLSKDGKCKTIINKIEPAQKQQLTDEEKAQRQVAFSEKYEAEIKKFGMLHKYDDSQQYLVDHPHLVCEEAANFLVLWCVNLEVEEKHDLMEHVSHQTIVMQFILELAKSLDVDPRGCIRGFFSKIKLAEKQYMDAFNDELEAFKERVRSRAKVRIEEAIKKIEEEERQKRLGPGGLDPVEVFETLPKCLQDCFESKDLELLKKIISDMPKEEAEYHMKRCVDSGLWVPDAKKAEGQSNDGGSESDEEVYEEAPLPEK</sequence>
<name>A0AAD9JV53_9ANNE</name>
<dbReference type="SMART" id="SM01069">
    <property type="entry name" value="CDC37_C"/>
    <property type="match status" value="1"/>
</dbReference>
<dbReference type="InterPro" id="IPR038189">
    <property type="entry name" value="Cdc37_Hsp90-bd_sf"/>
</dbReference>
<comment type="caution">
    <text evidence="11">The sequence shown here is derived from an EMBL/GenBank/DDBJ whole genome shotgun (WGS) entry which is preliminary data.</text>
</comment>
<feature type="domain" description="Cdc37 C-terminal" evidence="8">
    <location>
        <begin position="289"/>
        <end position="371"/>
    </location>
</feature>
<dbReference type="SMART" id="SM01071">
    <property type="entry name" value="CDC37_N"/>
    <property type="match status" value="1"/>
</dbReference>
<evidence type="ECO:0000256" key="4">
    <source>
        <dbReference type="ARBA" id="ARBA00023186"/>
    </source>
</evidence>
<dbReference type="GO" id="GO:0050821">
    <property type="term" value="P:protein stabilization"/>
    <property type="evidence" value="ECO:0007669"/>
    <property type="project" value="TreeGrafter"/>
</dbReference>
<evidence type="ECO:0000259" key="8">
    <source>
        <dbReference type="SMART" id="SM01069"/>
    </source>
</evidence>
<evidence type="ECO:0000256" key="1">
    <source>
        <dbReference type="ARBA" id="ARBA00004496"/>
    </source>
</evidence>
<protein>
    <recommendedName>
        <fullName evidence="5">Hsp90 chaperone protein kinase-targeting subunit</fullName>
    </recommendedName>
</protein>
<evidence type="ECO:0000256" key="7">
    <source>
        <dbReference type="SAM" id="MobiDB-lite"/>
    </source>
</evidence>
<dbReference type="Pfam" id="PF03234">
    <property type="entry name" value="CDC37_N"/>
    <property type="match status" value="1"/>
</dbReference>
<dbReference type="EMBL" id="JAODUP010000146">
    <property type="protein sequence ID" value="KAK2159781.1"/>
    <property type="molecule type" value="Genomic_DNA"/>
</dbReference>
<dbReference type="AlphaFoldDB" id="A0AAD9JV53"/>
<gene>
    <name evidence="11" type="ORF">LSH36_146g01060</name>
</gene>
<keyword evidence="12" id="KW-1185">Reference proteome</keyword>
<organism evidence="11 12">
    <name type="scientific">Paralvinella palmiformis</name>
    <dbReference type="NCBI Taxonomy" id="53620"/>
    <lineage>
        <taxon>Eukaryota</taxon>
        <taxon>Metazoa</taxon>
        <taxon>Spiralia</taxon>
        <taxon>Lophotrochozoa</taxon>
        <taxon>Annelida</taxon>
        <taxon>Polychaeta</taxon>
        <taxon>Sedentaria</taxon>
        <taxon>Canalipalpata</taxon>
        <taxon>Terebellida</taxon>
        <taxon>Terebelliformia</taxon>
        <taxon>Alvinellidae</taxon>
        <taxon>Paralvinella</taxon>
    </lineage>
</organism>
<evidence type="ECO:0000313" key="12">
    <source>
        <dbReference type="Proteomes" id="UP001208570"/>
    </source>
</evidence>
<dbReference type="Proteomes" id="UP001208570">
    <property type="component" value="Unassembled WGS sequence"/>
</dbReference>
<keyword evidence="6" id="KW-0175">Coiled coil</keyword>
<evidence type="ECO:0000259" key="10">
    <source>
        <dbReference type="SMART" id="SM01071"/>
    </source>
</evidence>
<evidence type="ECO:0000259" key="9">
    <source>
        <dbReference type="SMART" id="SM01070"/>
    </source>
</evidence>
<dbReference type="GO" id="GO:0019901">
    <property type="term" value="F:protein kinase binding"/>
    <property type="evidence" value="ECO:0007669"/>
    <property type="project" value="InterPro"/>
</dbReference>
<dbReference type="Gene3D" id="1.20.58.610">
    <property type="entry name" value="Cdc37, Hsp90 binding domain"/>
    <property type="match status" value="1"/>
</dbReference>
<dbReference type="InterPro" id="IPR013873">
    <property type="entry name" value="Cdc37_C"/>
</dbReference>
<dbReference type="InterPro" id="IPR004918">
    <property type="entry name" value="Cdc37"/>
</dbReference>
<evidence type="ECO:0000256" key="2">
    <source>
        <dbReference type="ARBA" id="ARBA00006222"/>
    </source>
</evidence>
<evidence type="ECO:0000256" key="5">
    <source>
        <dbReference type="ARBA" id="ARBA00031396"/>
    </source>
</evidence>
<dbReference type="GO" id="GO:0006457">
    <property type="term" value="P:protein folding"/>
    <property type="evidence" value="ECO:0007669"/>
    <property type="project" value="TreeGrafter"/>
</dbReference>
<dbReference type="FunFam" id="1.20.58.610:FF:000001">
    <property type="entry name" value="Hsp90 co-chaperone Cdc37-like 1"/>
    <property type="match status" value="1"/>
</dbReference>
<comment type="subcellular location">
    <subcellularLocation>
        <location evidence="1">Cytoplasm</location>
    </subcellularLocation>
</comment>
<feature type="coiled-coil region" evidence="6">
    <location>
        <begin position="43"/>
        <end position="113"/>
    </location>
</feature>
<evidence type="ECO:0000313" key="11">
    <source>
        <dbReference type="EMBL" id="KAK2159781.1"/>
    </source>
</evidence>
<dbReference type="InterPro" id="IPR013874">
    <property type="entry name" value="Cdc37_Hsp90-bd"/>
</dbReference>
<comment type="similarity">
    <text evidence="2">Belongs to the CDC37 family.</text>
</comment>
<keyword evidence="4" id="KW-0143">Chaperone</keyword>
<keyword evidence="3" id="KW-0963">Cytoplasm</keyword>
<dbReference type="Gene3D" id="6.10.140.250">
    <property type="match status" value="1"/>
</dbReference>
<dbReference type="InterPro" id="IPR013855">
    <property type="entry name" value="Cdc37_N_dom"/>
</dbReference>